<evidence type="ECO:0000256" key="3">
    <source>
        <dbReference type="ARBA" id="ARBA00022692"/>
    </source>
</evidence>
<evidence type="ECO:0000313" key="8">
    <source>
        <dbReference type="EMBL" id="WFE87664.1"/>
    </source>
</evidence>
<feature type="domain" description="Sulfatase N-terminal" evidence="7">
    <location>
        <begin position="275"/>
        <end position="450"/>
    </location>
</feature>
<dbReference type="PANTHER" id="PTHR47371:SF3">
    <property type="entry name" value="PHOSPHOGLYCEROL TRANSFERASE I"/>
    <property type="match status" value="1"/>
</dbReference>
<dbReference type="SUPFAM" id="SSF53649">
    <property type="entry name" value="Alkaline phosphatase-like"/>
    <property type="match status" value="1"/>
</dbReference>
<feature type="transmembrane region" description="Helical" evidence="6">
    <location>
        <begin position="61"/>
        <end position="80"/>
    </location>
</feature>
<dbReference type="Gene3D" id="3.40.720.10">
    <property type="entry name" value="Alkaline Phosphatase, subunit A"/>
    <property type="match status" value="1"/>
</dbReference>
<dbReference type="Proteomes" id="UP001209803">
    <property type="component" value="Chromosome"/>
</dbReference>
<keyword evidence="4 6" id="KW-1133">Transmembrane helix</keyword>
<gene>
    <name evidence="8" type="ORF">K1718_16015</name>
</gene>
<evidence type="ECO:0000259" key="7">
    <source>
        <dbReference type="Pfam" id="PF00884"/>
    </source>
</evidence>
<dbReference type="InterPro" id="IPR050448">
    <property type="entry name" value="OpgB/LTA_synthase_biosynth"/>
</dbReference>
<proteinExistence type="predicted"/>
<evidence type="ECO:0000256" key="4">
    <source>
        <dbReference type="ARBA" id="ARBA00022989"/>
    </source>
</evidence>
<evidence type="ECO:0000256" key="6">
    <source>
        <dbReference type="SAM" id="Phobius"/>
    </source>
</evidence>
<dbReference type="EMBL" id="CP120863">
    <property type="protein sequence ID" value="WFE87664.1"/>
    <property type="molecule type" value="Genomic_DNA"/>
</dbReference>
<protein>
    <submittedName>
        <fullName evidence="8">LTA synthase family protein</fullName>
    </submittedName>
</protein>
<evidence type="ECO:0000256" key="5">
    <source>
        <dbReference type="ARBA" id="ARBA00023136"/>
    </source>
</evidence>
<feature type="transmembrane region" description="Helical" evidence="6">
    <location>
        <begin position="38"/>
        <end position="54"/>
    </location>
</feature>
<keyword evidence="3 6" id="KW-0812">Transmembrane</keyword>
<dbReference type="PANTHER" id="PTHR47371">
    <property type="entry name" value="LIPOTEICHOIC ACID SYNTHASE"/>
    <property type="match status" value="1"/>
</dbReference>
<organism evidence="8 9">
    <name type="scientific">Roseibium porphyridii</name>
    <dbReference type="NCBI Taxonomy" id="2866279"/>
    <lineage>
        <taxon>Bacteria</taxon>
        <taxon>Pseudomonadati</taxon>
        <taxon>Pseudomonadota</taxon>
        <taxon>Alphaproteobacteria</taxon>
        <taxon>Hyphomicrobiales</taxon>
        <taxon>Stappiaceae</taxon>
        <taxon>Roseibium</taxon>
    </lineage>
</organism>
<sequence length="578" mass="65126">MRRLVDFFFDRRIIGLTLLLGMAGVALAERMVVTLPMAYFITFAIIAFSVLLTGRIKTSIYFGLAVVALIAFISYAKIKWMSVAPNVVDLYYFAFNPGTLAFLFDGFLPLVIGVIVLFLGALAALIVFGWFETPSSKSRWRALIALPLCVALAIAFQPRTFSGVEDLMRFRYITSVFTSMKHLANLGDPIPLLELLNRETATLDSSAETHGVCRQFVSKPDILVVQAESIVPPEIFYDEKIPEELEGAFNGPDETLRPLKVETFSGGTWITTAGFVSGLPITDLGWLTSYSNFILEGRIRQSLVQYLSDCGYHTVFLSPLHYSFVNEGRFMESIGFETFIDQHDMKAPSTQESDSFYYDKALTVLKDHRENDDRPIFMFVLTMSAHSPWNYRMEPDRTVAGEPFSPDSEINEYFRRLAISREDLGQFIEQVEALSQPTVVLEFGDHQPGLTLDYWRRREGPAPLANKESGAYMTSFQVRPLKTDLAAPVPSFERLDLQFLGVTLLETAGLPMTPIQTDLRNMRDECMGLFQTCGIEGRLDAHYDCRANQRVCSNARVKFKQSGARKHEYARTEAANVN</sequence>
<name>A0ABY8EYY0_9HYPH</name>
<evidence type="ECO:0000256" key="1">
    <source>
        <dbReference type="ARBA" id="ARBA00004651"/>
    </source>
</evidence>
<accession>A0ABY8EYY0</accession>
<dbReference type="InterPro" id="IPR000917">
    <property type="entry name" value="Sulfatase_N"/>
</dbReference>
<feature type="transmembrane region" description="Helical" evidence="6">
    <location>
        <begin position="140"/>
        <end position="158"/>
    </location>
</feature>
<evidence type="ECO:0000256" key="2">
    <source>
        <dbReference type="ARBA" id="ARBA00022475"/>
    </source>
</evidence>
<dbReference type="InterPro" id="IPR017850">
    <property type="entry name" value="Alkaline_phosphatase_core_sf"/>
</dbReference>
<keyword evidence="9" id="KW-1185">Reference proteome</keyword>
<dbReference type="Pfam" id="PF00884">
    <property type="entry name" value="Sulfatase"/>
    <property type="match status" value="1"/>
</dbReference>
<keyword evidence="5 6" id="KW-0472">Membrane</keyword>
<evidence type="ECO:0000313" key="9">
    <source>
        <dbReference type="Proteomes" id="UP001209803"/>
    </source>
</evidence>
<dbReference type="RefSeq" id="WP_265681581.1">
    <property type="nucleotide sequence ID" value="NZ_CP120863.1"/>
</dbReference>
<comment type="subcellular location">
    <subcellularLocation>
        <location evidence="1">Cell membrane</location>
        <topology evidence="1">Multi-pass membrane protein</topology>
    </subcellularLocation>
</comment>
<dbReference type="CDD" id="cd16015">
    <property type="entry name" value="LTA_synthase"/>
    <property type="match status" value="1"/>
</dbReference>
<feature type="transmembrane region" description="Helical" evidence="6">
    <location>
        <begin position="100"/>
        <end position="128"/>
    </location>
</feature>
<keyword evidence="2" id="KW-1003">Cell membrane</keyword>
<reference evidence="8 9" key="1">
    <citation type="submission" date="2023-03" db="EMBL/GenBank/DDBJ databases">
        <title>Roseibium porphyridii sp. nov. and Roseibium rhodosorbium sp. nov. isolated from marine algae, Porphyridium cruentum and Rhodosorus marinus, respectively.</title>
        <authorList>
            <person name="Lee M.W."/>
            <person name="Choi B.J."/>
            <person name="Lee J.K."/>
            <person name="Choi D.G."/>
            <person name="Baek J.H."/>
            <person name="Bayburt H."/>
            <person name="Kim J.M."/>
            <person name="Han D.M."/>
            <person name="Kim K.H."/>
            <person name="Jeon C.O."/>
        </authorList>
    </citation>
    <scope>NUCLEOTIDE SEQUENCE [LARGE SCALE GENOMIC DNA]</scope>
    <source>
        <strain evidence="8 9">KMA01</strain>
    </source>
</reference>